<keyword evidence="12" id="KW-1185">Reference proteome</keyword>
<comment type="caution">
    <text evidence="11">The sequence shown here is derived from an EMBL/GenBank/DDBJ whole genome shotgun (WGS) entry which is preliminary data.</text>
</comment>
<dbReference type="Pfam" id="PF02990">
    <property type="entry name" value="EMP70"/>
    <property type="match status" value="1"/>
</dbReference>
<organism evidence="11 12">
    <name type="scientific">Trapa natans</name>
    <name type="common">Water chestnut</name>
    <dbReference type="NCBI Taxonomy" id="22666"/>
    <lineage>
        <taxon>Eukaryota</taxon>
        <taxon>Viridiplantae</taxon>
        <taxon>Streptophyta</taxon>
        <taxon>Embryophyta</taxon>
        <taxon>Tracheophyta</taxon>
        <taxon>Spermatophyta</taxon>
        <taxon>Magnoliopsida</taxon>
        <taxon>eudicotyledons</taxon>
        <taxon>Gunneridae</taxon>
        <taxon>Pentapetalae</taxon>
        <taxon>rosids</taxon>
        <taxon>malvids</taxon>
        <taxon>Myrtales</taxon>
        <taxon>Lythraceae</taxon>
        <taxon>Trapa</taxon>
    </lineage>
</organism>
<sequence length="270" mass="31522">MSSSRRSLSFPILVIFLLQCLSPALASESDHRYEPDDRVILWVNKVGPYNNPQETYNYHSLPFCGASGNATHKWGGLGEVLGGNELIDSQIEIKFQKNVDKATICRLELDEAKVKHFKDAIKKNYWFEFFMDDLPLWGFVGELHPEKDSDSSKHMLYTHKKITIQYNKDQIIHVNLTQENPKSLEVGMTLDLTYSVKWDTTNVTFGRRFDVYLDYPFFEHQVCSFRGSCCTAIWFSFKCYCLLAFWQPPVLNAWYMSKQSTYHLIHFFSF</sequence>
<dbReference type="AlphaFoldDB" id="A0AAN7MFX8"/>
<dbReference type="Proteomes" id="UP001346149">
    <property type="component" value="Unassembled WGS sequence"/>
</dbReference>
<evidence type="ECO:0000313" key="11">
    <source>
        <dbReference type="EMBL" id="KAK4804747.1"/>
    </source>
</evidence>
<evidence type="ECO:0000256" key="4">
    <source>
        <dbReference type="ARBA" id="ARBA00022692"/>
    </source>
</evidence>
<evidence type="ECO:0000256" key="5">
    <source>
        <dbReference type="ARBA" id="ARBA00022729"/>
    </source>
</evidence>
<feature type="chain" id="PRO_5042666707" description="Transmembrane 9 superfamily member" evidence="10">
    <location>
        <begin position="27"/>
        <end position="270"/>
    </location>
</feature>
<accession>A0AAN7MFX8</accession>
<keyword evidence="7" id="KW-1133">Transmembrane helix</keyword>
<feature type="signal peptide" evidence="10">
    <location>
        <begin position="1"/>
        <end position="26"/>
    </location>
</feature>
<evidence type="ECO:0000256" key="1">
    <source>
        <dbReference type="ARBA" id="ARBA00004337"/>
    </source>
</evidence>
<keyword evidence="5 10" id="KW-0732">Signal</keyword>
<keyword evidence="4" id="KW-0812">Transmembrane</keyword>
<evidence type="ECO:0000313" key="12">
    <source>
        <dbReference type="Proteomes" id="UP001346149"/>
    </source>
</evidence>
<comment type="subcellular location">
    <subcellularLocation>
        <location evidence="1">Endosome membrane</location>
        <topology evidence="1">Multi-pass membrane protein</topology>
    </subcellularLocation>
    <subcellularLocation>
        <location evidence="2">Golgi apparatus membrane</location>
        <topology evidence="2">Multi-pass membrane protein</topology>
    </subcellularLocation>
</comment>
<protein>
    <recommendedName>
        <fullName evidence="10">Transmembrane 9 superfamily member</fullName>
    </recommendedName>
</protein>
<dbReference type="EMBL" id="JAXQNO010000001">
    <property type="protein sequence ID" value="KAK4804747.1"/>
    <property type="molecule type" value="Genomic_DNA"/>
</dbReference>
<dbReference type="PANTHER" id="PTHR10766">
    <property type="entry name" value="TRANSMEMBRANE 9 SUPERFAMILY PROTEIN"/>
    <property type="match status" value="1"/>
</dbReference>
<dbReference type="PANTHER" id="PTHR10766:SF41">
    <property type="entry name" value="TRANSMEMBRANE 9 SUPERFAMILY MEMBER 3"/>
    <property type="match status" value="1"/>
</dbReference>
<comment type="similarity">
    <text evidence="3 10">Belongs to the nonaspanin (TM9SF) (TC 9.A.2) family.</text>
</comment>
<keyword evidence="9" id="KW-0472">Membrane</keyword>
<evidence type="ECO:0000256" key="2">
    <source>
        <dbReference type="ARBA" id="ARBA00004653"/>
    </source>
</evidence>
<dbReference type="InterPro" id="IPR004240">
    <property type="entry name" value="EMP70"/>
</dbReference>
<evidence type="ECO:0000256" key="7">
    <source>
        <dbReference type="ARBA" id="ARBA00022989"/>
    </source>
</evidence>
<keyword evidence="6" id="KW-0967">Endosome</keyword>
<reference evidence="11 12" key="1">
    <citation type="journal article" date="2023" name="Hortic Res">
        <title>Pangenome of water caltrop reveals structural variations and asymmetric subgenome divergence after allopolyploidization.</title>
        <authorList>
            <person name="Zhang X."/>
            <person name="Chen Y."/>
            <person name="Wang L."/>
            <person name="Yuan Y."/>
            <person name="Fang M."/>
            <person name="Shi L."/>
            <person name="Lu R."/>
            <person name="Comes H.P."/>
            <person name="Ma Y."/>
            <person name="Chen Y."/>
            <person name="Huang G."/>
            <person name="Zhou Y."/>
            <person name="Zheng Z."/>
            <person name="Qiu Y."/>
        </authorList>
    </citation>
    <scope>NUCLEOTIDE SEQUENCE [LARGE SCALE GENOMIC DNA]</scope>
    <source>
        <strain evidence="11">F231</strain>
    </source>
</reference>
<evidence type="ECO:0000256" key="10">
    <source>
        <dbReference type="RuleBase" id="RU363079"/>
    </source>
</evidence>
<dbReference type="GO" id="GO:0010008">
    <property type="term" value="C:endosome membrane"/>
    <property type="evidence" value="ECO:0007669"/>
    <property type="project" value="UniProtKB-SubCell"/>
</dbReference>
<evidence type="ECO:0000256" key="3">
    <source>
        <dbReference type="ARBA" id="ARBA00005227"/>
    </source>
</evidence>
<dbReference type="GO" id="GO:0000139">
    <property type="term" value="C:Golgi membrane"/>
    <property type="evidence" value="ECO:0007669"/>
    <property type="project" value="UniProtKB-SubCell"/>
</dbReference>
<gene>
    <name evidence="11" type="ORF">SAY86_004564</name>
</gene>
<proteinExistence type="inferred from homology"/>
<evidence type="ECO:0000256" key="8">
    <source>
        <dbReference type="ARBA" id="ARBA00023034"/>
    </source>
</evidence>
<evidence type="ECO:0000256" key="6">
    <source>
        <dbReference type="ARBA" id="ARBA00022753"/>
    </source>
</evidence>
<evidence type="ECO:0000256" key="9">
    <source>
        <dbReference type="ARBA" id="ARBA00023136"/>
    </source>
</evidence>
<dbReference type="GO" id="GO:0072657">
    <property type="term" value="P:protein localization to membrane"/>
    <property type="evidence" value="ECO:0007669"/>
    <property type="project" value="TreeGrafter"/>
</dbReference>
<keyword evidence="8" id="KW-0333">Golgi apparatus</keyword>
<name>A0AAN7MFX8_TRANT</name>